<keyword evidence="2" id="KW-1185">Reference proteome</keyword>
<protein>
    <submittedName>
        <fullName evidence="1">Protein YeeZ</fullName>
    </submittedName>
</protein>
<gene>
    <name evidence="1" type="primary">yeeZ</name>
    <name evidence="1" type="ORF">EMA8858_03258</name>
</gene>
<accession>A0ABM9ASZ5</accession>
<dbReference type="SUPFAM" id="SSF51735">
    <property type="entry name" value="NAD(P)-binding Rossmann-fold domains"/>
    <property type="match status" value="1"/>
</dbReference>
<dbReference type="EMBL" id="CAKLPY010000002">
    <property type="protein sequence ID" value="CAH0997121.1"/>
    <property type="molecule type" value="Genomic_DNA"/>
</dbReference>
<comment type="caution">
    <text evidence="1">The sequence shown here is derived from an EMBL/GenBank/DDBJ whole genome shotgun (WGS) entry which is preliminary data.</text>
</comment>
<sequence>MNKSISILGCGWLGLPLGKHFSDKGYTVKGSTTNEEKLSILTKNGIESFRIQLNPQVVGENVDNFLNTETLLINIPPRTSLQKVDAHVEQISEFLQLVKMYSTKNIIYVSSTSVYPELNREIFEEDVTTPEQSASPTMVKAENLLKEFCTFHEINLTILRCGGLMGYERIPAKYFSGWKGLTTGQIQVNYIHRDDVIGIVETIIEQNIWNETFNIVSPIHPTRKEIYAKNCEELGFEMPEFVLPSELQPFKIISPKKWIDYSKYSFIYENPLDYFYKRIV</sequence>
<evidence type="ECO:0000313" key="1">
    <source>
        <dbReference type="EMBL" id="CAH0997121.1"/>
    </source>
</evidence>
<dbReference type="RefSeq" id="WP_238807693.1">
    <property type="nucleotide sequence ID" value="NZ_CAKLPY010000002.1"/>
</dbReference>
<proteinExistence type="predicted"/>
<organism evidence="1 2">
    <name type="scientific">Emticicia aquatica</name>
    <dbReference type="NCBI Taxonomy" id="1681835"/>
    <lineage>
        <taxon>Bacteria</taxon>
        <taxon>Pseudomonadati</taxon>
        <taxon>Bacteroidota</taxon>
        <taxon>Cytophagia</taxon>
        <taxon>Cytophagales</taxon>
        <taxon>Leadbetterellaceae</taxon>
        <taxon>Emticicia</taxon>
    </lineage>
</organism>
<reference evidence="1" key="1">
    <citation type="submission" date="2021-12" db="EMBL/GenBank/DDBJ databases">
        <authorList>
            <person name="Rodrigo-Torres L."/>
            <person name="Arahal R. D."/>
            <person name="Lucena T."/>
        </authorList>
    </citation>
    <scope>NUCLEOTIDE SEQUENCE</scope>
    <source>
        <strain evidence="1">CECT 8858</strain>
    </source>
</reference>
<dbReference type="Proteomes" id="UP000837932">
    <property type="component" value="Unassembled WGS sequence"/>
</dbReference>
<name>A0ABM9ASZ5_9BACT</name>
<evidence type="ECO:0000313" key="2">
    <source>
        <dbReference type="Proteomes" id="UP000837932"/>
    </source>
</evidence>
<dbReference type="Gene3D" id="3.40.50.720">
    <property type="entry name" value="NAD(P)-binding Rossmann-like Domain"/>
    <property type="match status" value="1"/>
</dbReference>
<dbReference type="InterPro" id="IPR036291">
    <property type="entry name" value="NAD(P)-bd_dom_sf"/>
</dbReference>